<name>A0ABU6G3K7_9BACL</name>
<comment type="caution">
    <text evidence="2">The sequence shown here is derived from an EMBL/GenBank/DDBJ whole genome shotgun (WGS) entry which is preliminary data.</text>
</comment>
<organism evidence="2 3">
    <name type="scientific">Paenibacillus alba</name>
    <dbReference type="NCBI Taxonomy" id="1197127"/>
    <lineage>
        <taxon>Bacteria</taxon>
        <taxon>Bacillati</taxon>
        <taxon>Bacillota</taxon>
        <taxon>Bacilli</taxon>
        <taxon>Bacillales</taxon>
        <taxon>Paenibacillaceae</taxon>
        <taxon>Paenibacillus</taxon>
    </lineage>
</organism>
<evidence type="ECO:0000313" key="3">
    <source>
        <dbReference type="Proteomes" id="UP001338137"/>
    </source>
</evidence>
<evidence type="ECO:0000256" key="1">
    <source>
        <dbReference type="SAM" id="Phobius"/>
    </source>
</evidence>
<protein>
    <submittedName>
        <fullName evidence="2">Uncharacterized protein</fullName>
    </submittedName>
</protein>
<feature type="transmembrane region" description="Helical" evidence="1">
    <location>
        <begin position="48"/>
        <end position="67"/>
    </location>
</feature>
<keyword evidence="1" id="KW-0472">Membrane</keyword>
<dbReference type="EMBL" id="JARLKY010000019">
    <property type="protein sequence ID" value="MEC0227349.1"/>
    <property type="molecule type" value="Genomic_DNA"/>
</dbReference>
<accession>A0ABU6G3K7</accession>
<evidence type="ECO:0000313" key="2">
    <source>
        <dbReference type="EMBL" id="MEC0227349.1"/>
    </source>
</evidence>
<proteinExistence type="predicted"/>
<keyword evidence="1" id="KW-1133">Transmembrane helix</keyword>
<sequence>MKQLKTFLKWLSPRLIDDEWAHMLLFVICFIFRMTQEEKKIALVGLRKFGIFILKFCAVIVPVLALLKLIQIYFWSIFVVLLIVCWAGYKIYKRYNSNRLAMLNSEYMSNMSYYSNIAELILNPIKSLTKWLDFAEPDNSKSLFNHPHFISKGNMNF</sequence>
<gene>
    <name evidence="2" type="ORF">P4I72_09460</name>
</gene>
<dbReference type="Proteomes" id="UP001338137">
    <property type="component" value="Unassembled WGS sequence"/>
</dbReference>
<reference evidence="2 3" key="1">
    <citation type="submission" date="2023-03" db="EMBL/GenBank/DDBJ databases">
        <title>Bacillus Genome Sequencing.</title>
        <authorList>
            <person name="Dunlap C."/>
        </authorList>
    </citation>
    <scope>NUCLEOTIDE SEQUENCE [LARGE SCALE GENOMIC DNA]</scope>
    <source>
        <strain evidence="2 3">BD-533</strain>
    </source>
</reference>
<dbReference type="RefSeq" id="WP_326071689.1">
    <property type="nucleotide sequence ID" value="NZ_JARLKY010000019.1"/>
</dbReference>
<feature type="transmembrane region" description="Helical" evidence="1">
    <location>
        <begin position="73"/>
        <end position="92"/>
    </location>
</feature>
<keyword evidence="3" id="KW-1185">Reference proteome</keyword>
<keyword evidence="1" id="KW-0812">Transmembrane</keyword>